<dbReference type="Pfam" id="PF01257">
    <property type="entry name" value="2Fe-2S_thioredx"/>
    <property type="match status" value="1"/>
</dbReference>
<dbReference type="InterPro" id="IPR036249">
    <property type="entry name" value="Thioredoxin-like_sf"/>
</dbReference>
<dbReference type="KEGG" id="tsph:KIH39_12325"/>
<accession>A0A8E6BD09</accession>
<dbReference type="RefSeq" id="WP_213499846.1">
    <property type="nucleotide sequence ID" value="NZ_CP074694.1"/>
</dbReference>
<sequence>MSEVKQELAKIAKTLCIGSYSRHVLLCAGEKCCSAEVGQEAWEVLKRELKDRQLSLSTAENACFRTKAGCLRVCSNGPILVVYPEGDWYHDMTADKIPEFVERHLVQNQPIEDWIFAKNPLGEEQES</sequence>
<evidence type="ECO:0000313" key="2">
    <source>
        <dbReference type="Proteomes" id="UP000676194"/>
    </source>
</evidence>
<gene>
    <name evidence="1" type="ORF">KIH39_12325</name>
</gene>
<organism evidence="1 2">
    <name type="scientific">Telmatocola sphagniphila</name>
    <dbReference type="NCBI Taxonomy" id="1123043"/>
    <lineage>
        <taxon>Bacteria</taxon>
        <taxon>Pseudomonadati</taxon>
        <taxon>Planctomycetota</taxon>
        <taxon>Planctomycetia</taxon>
        <taxon>Gemmatales</taxon>
        <taxon>Gemmataceae</taxon>
    </lineage>
</organism>
<keyword evidence="2" id="KW-1185">Reference proteome</keyword>
<reference evidence="1" key="1">
    <citation type="submission" date="2021-05" db="EMBL/GenBank/DDBJ databases">
        <title>Complete genome sequence of the cellulolytic planctomycete Telmatocola sphagniphila SP2T and characterization of the first cellulase from planctomycetes.</title>
        <authorList>
            <person name="Rakitin A.L."/>
            <person name="Beletsky A.V."/>
            <person name="Naumoff D.G."/>
            <person name="Kulichevskaya I.S."/>
            <person name="Mardanov A.V."/>
            <person name="Ravin N.V."/>
            <person name="Dedysh S.N."/>
        </authorList>
    </citation>
    <scope>NUCLEOTIDE SEQUENCE</scope>
    <source>
        <strain evidence="1">SP2T</strain>
    </source>
</reference>
<dbReference type="EMBL" id="CP074694">
    <property type="protein sequence ID" value="QVL34655.1"/>
    <property type="molecule type" value="Genomic_DNA"/>
</dbReference>
<name>A0A8E6BD09_9BACT</name>
<protein>
    <submittedName>
        <fullName evidence="1">NAD(P)H-dependent oxidoreductase subunit E</fullName>
    </submittedName>
</protein>
<evidence type="ECO:0000313" key="1">
    <source>
        <dbReference type="EMBL" id="QVL34655.1"/>
    </source>
</evidence>
<dbReference type="Gene3D" id="3.40.30.10">
    <property type="entry name" value="Glutaredoxin"/>
    <property type="match status" value="1"/>
</dbReference>
<dbReference type="SUPFAM" id="SSF52833">
    <property type="entry name" value="Thioredoxin-like"/>
    <property type="match status" value="1"/>
</dbReference>
<proteinExistence type="predicted"/>
<dbReference type="Proteomes" id="UP000676194">
    <property type="component" value="Chromosome"/>
</dbReference>
<dbReference type="CDD" id="cd02980">
    <property type="entry name" value="TRX_Fd_family"/>
    <property type="match status" value="1"/>
</dbReference>
<dbReference type="AlphaFoldDB" id="A0A8E6BD09"/>